<feature type="region of interest" description="Disordered" evidence="5">
    <location>
        <begin position="677"/>
        <end position="698"/>
    </location>
</feature>
<evidence type="ECO:0000256" key="4">
    <source>
        <dbReference type="SAM" id="Coils"/>
    </source>
</evidence>
<feature type="coiled-coil region" evidence="4">
    <location>
        <begin position="142"/>
        <end position="169"/>
    </location>
</feature>
<evidence type="ECO:0000256" key="1">
    <source>
        <dbReference type="ARBA" id="ARBA00022679"/>
    </source>
</evidence>
<dbReference type="RefSeq" id="WP_344835933.1">
    <property type="nucleotide sequence ID" value="NZ_BAAAUV010000024.1"/>
</dbReference>
<dbReference type="Proteomes" id="UP001501237">
    <property type="component" value="Unassembled WGS sequence"/>
</dbReference>
<evidence type="ECO:0000313" key="9">
    <source>
        <dbReference type="Proteomes" id="UP001501237"/>
    </source>
</evidence>
<dbReference type="InterPro" id="IPR011712">
    <property type="entry name" value="Sig_transdc_His_kin_sub3_dim/P"/>
</dbReference>
<keyword evidence="3" id="KW-0902">Two-component regulatory system</keyword>
<dbReference type="GO" id="GO:0016301">
    <property type="term" value="F:kinase activity"/>
    <property type="evidence" value="ECO:0007669"/>
    <property type="project" value="UniProtKB-KW"/>
</dbReference>
<gene>
    <name evidence="8" type="ORF">GCM10010468_65190</name>
</gene>
<feature type="domain" description="Signal transduction histidine kinase subgroup 3 dimerisation and phosphoacceptor" evidence="7">
    <location>
        <begin position="514"/>
        <end position="567"/>
    </location>
</feature>
<proteinExistence type="predicted"/>
<dbReference type="EMBL" id="BAAAUV010000024">
    <property type="protein sequence ID" value="GAA3232943.1"/>
    <property type="molecule type" value="Genomic_DNA"/>
</dbReference>
<evidence type="ECO:0000256" key="5">
    <source>
        <dbReference type="SAM" id="MobiDB-lite"/>
    </source>
</evidence>
<dbReference type="InterPro" id="IPR050482">
    <property type="entry name" value="Sensor_HK_TwoCompSys"/>
</dbReference>
<feature type="transmembrane region" description="Helical" evidence="6">
    <location>
        <begin position="68"/>
        <end position="95"/>
    </location>
</feature>
<feature type="transmembrane region" description="Helical" evidence="6">
    <location>
        <begin position="444"/>
        <end position="465"/>
    </location>
</feature>
<keyword evidence="1" id="KW-0808">Transferase</keyword>
<keyword evidence="4" id="KW-0175">Coiled coil</keyword>
<feature type="transmembrane region" description="Helical" evidence="6">
    <location>
        <begin position="379"/>
        <end position="398"/>
    </location>
</feature>
<dbReference type="PANTHER" id="PTHR24421">
    <property type="entry name" value="NITRATE/NITRITE SENSOR PROTEIN NARX-RELATED"/>
    <property type="match status" value="1"/>
</dbReference>
<keyword evidence="6" id="KW-1133">Transmembrane helix</keyword>
<keyword evidence="6" id="KW-0472">Membrane</keyword>
<organism evidence="8 9">
    <name type="scientific">Actinocorallia longicatena</name>
    <dbReference type="NCBI Taxonomy" id="111803"/>
    <lineage>
        <taxon>Bacteria</taxon>
        <taxon>Bacillati</taxon>
        <taxon>Actinomycetota</taxon>
        <taxon>Actinomycetes</taxon>
        <taxon>Streptosporangiales</taxon>
        <taxon>Thermomonosporaceae</taxon>
        <taxon>Actinocorallia</taxon>
    </lineage>
</organism>
<feature type="transmembrane region" description="Helical" evidence="6">
    <location>
        <begin position="410"/>
        <end position="432"/>
    </location>
</feature>
<keyword evidence="6" id="KW-0812">Transmembrane</keyword>
<dbReference type="SUPFAM" id="SSF55874">
    <property type="entry name" value="ATPase domain of HSP90 chaperone/DNA topoisomerase II/histidine kinase"/>
    <property type="match status" value="1"/>
</dbReference>
<feature type="transmembrane region" description="Helical" evidence="6">
    <location>
        <begin position="12"/>
        <end position="29"/>
    </location>
</feature>
<accession>A0ABP6QPL7</accession>
<keyword evidence="9" id="KW-1185">Reference proteome</keyword>
<dbReference type="Gene3D" id="3.30.565.10">
    <property type="entry name" value="Histidine kinase-like ATPase, C-terminal domain"/>
    <property type="match status" value="1"/>
</dbReference>
<evidence type="ECO:0000256" key="2">
    <source>
        <dbReference type="ARBA" id="ARBA00022777"/>
    </source>
</evidence>
<dbReference type="PANTHER" id="PTHR24421:SF63">
    <property type="entry name" value="SENSOR HISTIDINE KINASE DESK"/>
    <property type="match status" value="1"/>
</dbReference>
<dbReference type="InterPro" id="IPR036890">
    <property type="entry name" value="HATPase_C_sf"/>
</dbReference>
<feature type="transmembrane region" description="Helical" evidence="6">
    <location>
        <begin position="472"/>
        <end position="490"/>
    </location>
</feature>
<keyword evidence="2 8" id="KW-0418">Kinase</keyword>
<name>A0ABP6QPL7_9ACTN</name>
<dbReference type="Gene3D" id="6.10.250.2870">
    <property type="match status" value="1"/>
</dbReference>
<sequence length="698" mass="70975">MGGNEAGLARTLSFVVPAGFGLVYVLSALTRDVPAWSRIAGALLVTGAFGALLAWIRRPDGRLLTVQAVLTGVVVLGFEAPVGMIGVLCGALALASVWPGVAAAFCCGVAVAAVRVGGVPGDATINLLLGAMVLYGMVWLAEAVAERAAARAELAMAAVERERLRIAEELNERIGAALTGIAAGFRELAATGTDTAGMREVLGTARACLAEARAVAADFRSLSLAPEMATARALLGSAGIAVEVRAGHAEPLGAAGGVLAEVLRRGVGEVVRAGSAGRCEISTGERDGLVVLRIANDGAATADLGAAGLAEVAARTDGAGGSFTSGLRSDGWFVIEAAVRAPGRDRPAPPRPARIAALLLAVLLGGFLVKGMLPVPWGAEFVAVAVCLGAVGALQLRWRSAARPARWPVLLAAQAVLSYVPAIWFGSVWLGVPSFLAGTLLIAFGRPFVVLPPVMASVAAMGIALGEPAAVVVNYTASTLLTGLIVYAFVRLAQLVTESQAAGAELARAATVRERLRAARDLHDLLGHSLAAILLKGELAVRLPGERARAELAEAAGLAERAGAELHASGVMGLGEELASARSVLAAAGVELDVDAAHAFDGEASAVLGIVVREAVTNILRHSTATRCVITTSPGGLSVANDGAGPSDRPPGSGLGNLTTRLAELDGTLAVRRDGRRFTITASLPPGRSAPRRDVPAR</sequence>
<feature type="transmembrane region" description="Helical" evidence="6">
    <location>
        <begin position="35"/>
        <end position="56"/>
    </location>
</feature>
<dbReference type="Gene3D" id="1.20.5.1930">
    <property type="match status" value="1"/>
</dbReference>
<comment type="caution">
    <text evidence="8">The sequence shown here is derived from an EMBL/GenBank/DDBJ whole genome shotgun (WGS) entry which is preliminary data.</text>
</comment>
<protein>
    <submittedName>
        <fullName evidence="8">Histidine kinase</fullName>
    </submittedName>
</protein>
<evidence type="ECO:0000256" key="3">
    <source>
        <dbReference type="ARBA" id="ARBA00023012"/>
    </source>
</evidence>
<evidence type="ECO:0000313" key="8">
    <source>
        <dbReference type="EMBL" id="GAA3232943.1"/>
    </source>
</evidence>
<dbReference type="Pfam" id="PF07730">
    <property type="entry name" value="HisKA_3"/>
    <property type="match status" value="1"/>
</dbReference>
<feature type="transmembrane region" description="Helical" evidence="6">
    <location>
        <begin position="123"/>
        <end position="141"/>
    </location>
</feature>
<evidence type="ECO:0000256" key="6">
    <source>
        <dbReference type="SAM" id="Phobius"/>
    </source>
</evidence>
<evidence type="ECO:0000259" key="7">
    <source>
        <dbReference type="Pfam" id="PF07730"/>
    </source>
</evidence>
<reference evidence="9" key="1">
    <citation type="journal article" date="2019" name="Int. J. Syst. Evol. Microbiol.">
        <title>The Global Catalogue of Microorganisms (GCM) 10K type strain sequencing project: providing services to taxonomists for standard genome sequencing and annotation.</title>
        <authorList>
            <consortium name="The Broad Institute Genomics Platform"/>
            <consortium name="The Broad Institute Genome Sequencing Center for Infectious Disease"/>
            <person name="Wu L."/>
            <person name="Ma J."/>
        </authorList>
    </citation>
    <scope>NUCLEOTIDE SEQUENCE [LARGE SCALE GENOMIC DNA]</scope>
    <source>
        <strain evidence="9">JCM 9377</strain>
    </source>
</reference>